<feature type="compositionally biased region" description="Polar residues" evidence="1">
    <location>
        <begin position="378"/>
        <end position="391"/>
    </location>
</feature>
<evidence type="ECO:0008006" key="5">
    <source>
        <dbReference type="Google" id="ProtNLM"/>
    </source>
</evidence>
<evidence type="ECO:0000256" key="1">
    <source>
        <dbReference type="SAM" id="MobiDB-lite"/>
    </source>
</evidence>
<proteinExistence type="predicted"/>
<evidence type="ECO:0000313" key="4">
    <source>
        <dbReference type="Proteomes" id="UP001325479"/>
    </source>
</evidence>
<feature type="chain" id="PRO_5045506114" description="Transmembrane protein" evidence="2">
    <location>
        <begin position="24"/>
        <end position="406"/>
    </location>
</feature>
<gene>
    <name evidence="3" type="ORF">U0042_26435</name>
</gene>
<evidence type="ECO:0000256" key="2">
    <source>
        <dbReference type="SAM" id="SignalP"/>
    </source>
</evidence>
<feature type="region of interest" description="Disordered" evidence="1">
    <location>
        <begin position="329"/>
        <end position="406"/>
    </location>
</feature>
<evidence type="ECO:0000313" key="3">
    <source>
        <dbReference type="EMBL" id="WQD77547.1"/>
    </source>
</evidence>
<dbReference type="Proteomes" id="UP001325479">
    <property type="component" value="Chromosome"/>
</dbReference>
<protein>
    <recommendedName>
        <fullName evidence="5">Transmembrane protein</fullName>
    </recommendedName>
</protein>
<keyword evidence="2" id="KW-0732">Signal</keyword>
<organism evidence="3 4">
    <name type="scientific">Paraburkholderia kururiensis</name>
    <dbReference type="NCBI Taxonomy" id="984307"/>
    <lineage>
        <taxon>Bacteria</taxon>
        <taxon>Pseudomonadati</taxon>
        <taxon>Pseudomonadota</taxon>
        <taxon>Betaproteobacteria</taxon>
        <taxon>Burkholderiales</taxon>
        <taxon>Burkholderiaceae</taxon>
        <taxon>Paraburkholderia</taxon>
    </lineage>
</organism>
<dbReference type="EMBL" id="CP139965">
    <property type="protein sequence ID" value="WQD77547.1"/>
    <property type="molecule type" value="Genomic_DNA"/>
</dbReference>
<feature type="signal peptide" evidence="2">
    <location>
        <begin position="1"/>
        <end position="23"/>
    </location>
</feature>
<accession>A0ABZ0WJL1</accession>
<name>A0ABZ0WJL1_9BURK</name>
<sequence length="406" mass="44267">MRAVAAAALVGALLGLACAPARAAGQRYSFAVISGAMRSPADEAATQRLIEAAGLNRNVAFIVYDGDLKGPTEACSDALYERRQAVLETARPALIFVPGQYDWVSCSARDAGGFDPVERLDRLRQTFFADPTSMGQTRLPLTRESEVSRFRPYRENARWQVGDTIFIGLNVPGGNNHYLTAGGRNGEFEDRTIANAFWLEHAGEYARRRGARAIVIFTQGDPDPERYERPDRFAWLRFARRERRDGYLEFKRSLVKLAETFHGPVVVIHEDDGHPAGGFQIDQPLRNDKGARVANLTRIAFAPRNRLMQWIEVDADMARQPPFRVSVRDVPKDLPLPQPPALVPGGDSAPPIPAMPEVSSAPDVPTPSSGYAEPASQPPDSSTGNGGNTTHPGYTVPPPSGTGTVP</sequence>
<dbReference type="PROSITE" id="PS51257">
    <property type="entry name" value="PROKAR_LIPOPROTEIN"/>
    <property type="match status" value="1"/>
</dbReference>
<reference evidence="3 4" key="1">
    <citation type="submission" date="2023-12" db="EMBL/GenBank/DDBJ databases">
        <title>Genome sequencing and assembly of bacterial species from a model synthetic community.</title>
        <authorList>
            <person name="Hogle S.L."/>
        </authorList>
    </citation>
    <scope>NUCLEOTIDE SEQUENCE [LARGE SCALE GENOMIC DNA]</scope>
    <source>
        <strain evidence="3 4">HAMBI 2494</strain>
    </source>
</reference>
<keyword evidence="4" id="KW-1185">Reference proteome</keyword>